<dbReference type="PANTHER" id="PTHR21568:SF0">
    <property type="entry name" value="TRNA PSEUDOURIDINE SYNTHASE PUS10"/>
    <property type="match status" value="1"/>
</dbReference>
<dbReference type="HOGENOM" id="CLU_028780_2_0_2"/>
<dbReference type="GeneID" id="41601365"/>
<dbReference type="Pfam" id="PF22023">
    <property type="entry name" value="Pus10_THUMP_arc"/>
    <property type="match status" value="1"/>
</dbReference>
<comment type="catalytic activity">
    <reaction evidence="6 8">
        <text>uridine(54) in tRNA = pseudouridine(54) in tRNA</text>
        <dbReference type="Rhea" id="RHEA:57876"/>
        <dbReference type="Rhea" id="RHEA-COMP:10193"/>
        <dbReference type="Rhea" id="RHEA-COMP:14141"/>
        <dbReference type="ChEBI" id="CHEBI:65314"/>
        <dbReference type="ChEBI" id="CHEBI:65315"/>
    </reaction>
</comment>
<sequence>MDVLEISKKILHEGPVCDNCLGRQFAKLSTGLSNRERGQALKLALALEGDRIYKTENDDSLLRELAPCSELARKTLGIMGEDEQCWVCLDQFKKLDEWADKAAKALEGLEYSTFLVGTKVSGLLSENEEILWAEIGTAYAEQLKSELNREVGKRIAEKVQKDVDFENPDITITLELARNEVELQIRSVYILGRYRKLVRGIPQTRWPCRKCKGKGCERCGFTGKQYPESVDELIKGPVVEAFQAVDTAFHGSGREDIDALMLGSGRPFIVEAKSPKKRSADLEALMRDINEKAAGKVEVSELTFTGKDMIETLKSSKADKTYKLKVTFKEPVSEEKLKSSLEALSGAEISQQTPKRVVHRRADLIRKRRVHSIRLEELTDEGYAYITVNCEGGLYVKELISGDEGRTKPSLSELLGVPALVEDLDVINVDI</sequence>
<dbReference type="RefSeq" id="WP_048166547.1">
    <property type="nucleotide sequence ID" value="NZ_CP009501.1"/>
</dbReference>
<dbReference type="InterPro" id="IPR020103">
    <property type="entry name" value="PsdUridine_synth_cat_dom_sf"/>
</dbReference>
<dbReference type="Proteomes" id="UP000066529">
    <property type="component" value="Chromosome"/>
</dbReference>
<evidence type="ECO:0000256" key="3">
    <source>
        <dbReference type="ARBA" id="ARBA00022694"/>
    </source>
</evidence>
<evidence type="ECO:0000256" key="5">
    <source>
        <dbReference type="ARBA" id="ARBA00023235"/>
    </source>
</evidence>
<dbReference type="GO" id="GO:0031119">
    <property type="term" value="P:tRNA pseudouridine synthesis"/>
    <property type="evidence" value="ECO:0007669"/>
    <property type="project" value="UniProtKB-UniRule"/>
</dbReference>
<evidence type="ECO:0000256" key="6">
    <source>
        <dbReference type="ARBA" id="ARBA00050950"/>
    </source>
</evidence>
<dbReference type="SMART" id="SM00981">
    <property type="entry name" value="THUMP"/>
    <property type="match status" value="1"/>
</dbReference>
<proteinExistence type="inferred from homology"/>
<dbReference type="EMBL" id="CP009501">
    <property type="protein sequence ID" value="AKB12375.1"/>
    <property type="molecule type" value="Genomic_DNA"/>
</dbReference>
<comment type="catalytic activity">
    <reaction evidence="1 8">
        <text>uridine(55) in tRNA = pseudouridine(55) in tRNA</text>
        <dbReference type="Rhea" id="RHEA:42532"/>
        <dbReference type="Rhea" id="RHEA-COMP:10101"/>
        <dbReference type="Rhea" id="RHEA-COMP:10102"/>
        <dbReference type="ChEBI" id="CHEBI:65314"/>
        <dbReference type="ChEBI" id="CHEBI:65315"/>
        <dbReference type="EC" id="5.4.99.25"/>
    </reaction>
</comment>
<dbReference type="InterPro" id="IPR055174">
    <property type="entry name" value="Pus10_THUMP_arc"/>
</dbReference>
<keyword evidence="4 8" id="KW-0694">RNA-binding</keyword>
<evidence type="ECO:0000256" key="7">
    <source>
        <dbReference type="ARBA" id="ARBA00058132"/>
    </source>
</evidence>
<comment type="function">
    <text evidence="7 8">Responsible for synthesis of pseudouridine from uracil-54 and uracil-55 in the psi GC loop of transfer RNAs.</text>
</comment>
<feature type="domain" description="THUMP" evidence="9">
    <location>
        <begin position="66"/>
        <end position="187"/>
    </location>
</feature>
<dbReference type="InterPro" id="IPR005912">
    <property type="entry name" value="Pus10"/>
</dbReference>
<dbReference type="OrthoDB" id="10348at2157"/>
<name>A0A0E3KP14_METTT</name>
<dbReference type="NCBIfam" id="TIGR01213">
    <property type="entry name" value="pseudo_Pus10arc"/>
    <property type="match status" value="1"/>
</dbReference>
<dbReference type="SUPFAM" id="SSF143437">
    <property type="entry name" value="THUMP domain-like"/>
    <property type="match status" value="1"/>
</dbReference>
<keyword evidence="3 8" id="KW-0819">tRNA processing</keyword>
<feature type="binding site" evidence="8">
    <location>
        <position position="395"/>
    </location>
    <ligand>
        <name>substrate</name>
    </ligand>
</feature>
<dbReference type="Pfam" id="PF21238">
    <property type="entry name" value="Pus10_C"/>
    <property type="match status" value="1"/>
</dbReference>
<dbReference type="PROSITE" id="PS51165">
    <property type="entry name" value="THUMP"/>
    <property type="match status" value="1"/>
</dbReference>
<dbReference type="GO" id="GO:0160148">
    <property type="term" value="F:tRNA pseudouridine(55) synthase activity"/>
    <property type="evidence" value="ECO:0007669"/>
    <property type="project" value="UniProtKB-EC"/>
</dbReference>
<evidence type="ECO:0000259" key="9">
    <source>
        <dbReference type="PROSITE" id="PS51165"/>
    </source>
</evidence>
<dbReference type="InterPro" id="IPR048741">
    <property type="entry name" value="Pus10-like_C"/>
</dbReference>
<dbReference type="PATRIC" id="fig|523844.20.peg.789"/>
<dbReference type="KEGG" id="mthr:MSTHT_0617"/>
<dbReference type="AlphaFoldDB" id="A0A0E3KP14"/>
<evidence type="ECO:0000313" key="10">
    <source>
        <dbReference type="EMBL" id="AKB12375.1"/>
    </source>
</evidence>
<evidence type="ECO:0000256" key="4">
    <source>
        <dbReference type="ARBA" id="ARBA00022884"/>
    </source>
</evidence>
<gene>
    <name evidence="8" type="primary">pus10</name>
    <name evidence="10" type="ORF">MSTHT_0617</name>
</gene>
<dbReference type="Gene3D" id="3.30.70.3190">
    <property type="match status" value="1"/>
</dbReference>
<evidence type="ECO:0000256" key="8">
    <source>
        <dbReference type="HAMAP-Rule" id="MF_01893"/>
    </source>
</evidence>
<dbReference type="SUPFAM" id="SSF55120">
    <property type="entry name" value="Pseudouridine synthase"/>
    <property type="match status" value="1"/>
</dbReference>
<evidence type="ECO:0000256" key="2">
    <source>
        <dbReference type="ARBA" id="ARBA00009652"/>
    </source>
</evidence>
<accession>A0A0E3KP14</accession>
<dbReference type="FunFam" id="3.30.70.2510:FF:000001">
    <property type="entry name" value="tRNA pseudouridine synthase Pus10"/>
    <property type="match status" value="1"/>
</dbReference>
<evidence type="ECO:0000256" key="1">
    <source>
        <dbReference type="ARBA" id="ARBA00000385"/>
    </source>
</evidence>
<keyword evidence="5 8" id="KW-0413">Isomerase</keyword>
<feature type="binding site" evidence="8">
    <location>
        <position position="322"/>
    </location>
    <ligand>
        <name>substrate</name>
    </ligand>
</feature>
<dbReference type="FunFam" id="3.30.70.3190:FF:000001">
    <property type="entry name" value="tRNA pseudouridine synthase Pus10"/>
    <property type="match status" value="1"/>
</dbReference>
<evidence type="ECO:0000313" key="11">
    <source>
        <dbReference type="Proteomes" id="UP000066529"/>
    </source>
</evidence>
<comment type="similarity">
    <text evidence="2 8">Belongs to the pseudouridine synthase Pus10 family.</text>
</comment>
<dbReference type="InterPro" id="IPR039894">
    <property type="entry name" value="Pus10-like"/>
</dbReference>
<reference evidence="10 11" key="1">
    <citation type="submission" date="2014-07" db="EMBL/GenBank/DDBJ databases">
        <title>Methanogenic archaea and the global carbon cycle.</title>
        <authorList>
            <person name="Henriksen J.R."/>
            <person name="Luke J."/>
            <person name="Reinhart S."/>
            <person name="Benedict M.N."/>
            <person name="Youngblut N.D."/>
            <person name="Metcalf M.E."/>
            <person name="Whitaker R.J."/>
            <person name="Metcalf W.W."/>
        </authorList>
    </citation>
    <scope>NUCLEOTIDE SEQUENCE [LARGE SCALE GENOMIC DNA]</scope>
    <source>
        <strain evidence="11">ATCC 43570 / DSM 1825 / OCM 12 / VKM B-1830 / TM-1</strain>
    </source>
</reference>
<dbReference type="Gene3D" id="3.30.70.2510">
    <property type="match status" value="1"/>
</dbReference>
<feature type="active site" description="Nucleophile" evidence="8">
    <location>
        <position position="256"/>
    </location>
</feature>
<dbReference type="InterPro" id="IPR004114">
    <property type="entry name" value="THUMP_dom"/>
</dbReference>
<dbReference type="STRING" id="523844.MSTHT_0617"/>
<dbReference type="HAMAP" id="MF_01893">
    <property type="entry name" value="Pus10_arch"/>
    <property type="match status" value="1"/>
</dbReference>
<organism evidence="10 11">
    <name type="scientific">Methanosarcina thermophila (strain ATCC 43570 / DSM 1825 / OCM 12 / VKM B-1830 / TM-1)</name>
    <dbReference type="NCBI Taxonomy" id="523844"/>
    <lineage>
        <taxon>Archaea</taxon>
        <taxon>Methanobacteriati</taxon>
        <taxon>Methanobacteriota</taxon>
        <taxon>Stenosarchaea group</taxon>
        <taxon>Methanomicrobia</taxon>
        <taxon>Methanosarcinales</taxon>
        <taxon>Methanosarcinaceae</taxon>
        <taxon>Methanosarcina</taxon>
    </lineage>
</organism>
<dbReference type="PANTHER" id="PTHR21568">
    <property type="entry name" value="TRNA PSEUDOURIDINE SYNTHASE PUS10"/>
    <property type="match status" value="1"/>
</dbReference>
<protein>
    <recommendedName>
        <fullName evidence="8">tRNA pseudouridine synthase Pus10</fullName>
        <ecNumber evidence="8">5.4.99.25</ecNumber>
    </recommendedName>
    <alternativeName>
        <fullName evidence="8">tRNA pseudouridine 54/55 synthase</fullName>
        <shortName evidence="8">Psi54/55 synthase</shortName>
    </alternativeName>
</protein>
<dbReference type="EC" id="5.4.99.25" evidence="8"/>
<dbReference type="GO" id="GO:0000049">
    <property type="term" value="F:tRNA binding"/>
    <property type="evidence" value="ECO:0007669"/>
    <property type="project" value="InterPro"/>
</dbReference>